<evidence type="ECO:0000313" key="4">
    <source>
        <dbReference type="Proteomes" id="UP001225761"/>
    </source>
</evidence>
<dbReference type="InterPro" id="IPR014748">
    <property type="entry name" value="Enoyl-CoA_hydra_C"/>
</dbReference>
<dbReference type="PANTHER" id="PTHR43684">
    <property type="match status" value="1"/>
</dbReference>
<proteinExistence type="inferred from homology"/>
<dbReference type="CDD" id="cd06558">
    <property type="entry name" value="crotonase-like"/>
    <property type="match status" value="1"/>
</dbReference>
<protein>
    <submittedName>
        <fullName evidence="3">Enoyl-CoA hydratase-related protein</fullName>
    </submittedName>
</protein>
<dbReference type="RefSeq" id="WP_283382197.1">
    <property type="nucleotide sequence ID" value="NZ_JASHIE010000009.1"/>
</dbReference>
<comment type="similarity">
    <text evidence="1 2">Belongs to the enoyl-CoA hydratase/isomerase family.</text>
</comment>
<organism evidence="3 4">
    <name type="scientific">Flectobacillus rivi</name>
    <dbReference type="NCBI Taxonomy" id="2984209"/>
    <lineage>
        <taxon>Bacteria</taxon>
        <taxon>Pseudomonadati</taxon>
        <taxon>Bacteroidota</taxon>
        <taxon>Cytophagia</taxon>
        <taxon>Cytophagales</taxon>
        <taxon>Flectobacillaceae</taxon>
        <taxon>Flectobacillus</taxon>
    </lineage>
</organism>
<dbReference type="SUPFAM" id="SSF52096">
    <property type="entry name" value="ClpP/crotonase"/>
    <property type="match status" value="1"/>
</dbReference>
<evidence type="ECO:0000313" key="3">
    <source>
        <dbReference type="EMBL" id="MDI9875652.1"/>
    </source>
</evidence>
<dbReference type="Pfam" id="PF00378">
    <property type="entry name" value="ECH_1"/>
    <property type="match status" value="1"/>
</dbReference>
<comment type="caution">
    <text evidence="3">The sequence shown here is derived from an EMBL/GenBank/DDBJ whole genome shotgun (WGS) entry which is preliminary data.</text>
</comment>
<dbReference type="Gene3D" id="3.90.226.10">
    <property type="entry name" value="2-enoyl-CoA Hydratase, Chain A, domain 1"/>
    <property type="match status" value="1"/>
</dbReference>
<reference evidence="3 4" key="1">
    <citation type="submission" date="2023-05" db="EMBL/GenBank/DDBJ databases">
        <title>Novel species of genus Flectobacillus isolated from stream in China.</title>
        <authorList>
            <person name="Lu H."/>
        </authorList>
    </citation>
    <scope>NUCLEOTIDE SEQUENCE [LARGE SCALE GENOMIC DNA]</scope>
    <source>
        <strain evidence="3 4">LFS242W</strain>
    </source>
</reference>
<dbReference type="PROSITE" id="PS00166">
    <property type="entry name" value="ENOYL_COA_HYDRATASE"/>
    <property type="match status" value="1"/>
</dbReference>
<accession>A0ABT6Z3F5</accession>
<dbReference type="InterPro" id="IPR029045">
    <property type="entry name" value="ClpP/crotonase-like_dom_sf"/>
</dbReference>
<dbReference type="Gene3D" id="1.10.12.10">
    <property type="entry name" value="Lyase 2-enoyl-coa Hydratase, Chain A, domain 2"/>
    <property type="match status" value="1"/>
</dbReference>
<dbReference type="InterPro" id="IPR018376">
    <property type="entry name" value="Enoyl-CoA_hyd/isom_CS"/>
</dbReference>
<evidence type="ECO:0000256" key="1">
    <source>
        <dbReference type="ARBA" id="ARBA00005254"/>
    </source>
</evidence>
<evidence type="ECO:0000256" key="2">
    <source>
        <dbReference type="RuleBase" id="RU003707"/>
    </source>
</evidence>
<dbReference type="PANTHER" id="PTHR43684:SF4">
    <property type="entry name" value="ENOYL-COA HYDRATASE_ISOMERASE FAMILY PROTEIN (AFU_ORTHOLOGUE AFUA_1G01890)"/>
    <property type="match status" value="1"/>
</dbReference>
<gene>
    <name evidence="3" type="ORF">QM481_14010</name>
</gene>
<dbReference type="Proteomes" id="UP001225761">
    <property type="component" value="Unassembled WGS sequence"/>
</dbReference>
<dbReference type="InterPro" id="IPR051053">
    <property type="entry name" value="ECH/Chromodomain_protein"/>
</dbReference>
<dbReference type="EMBL" id="JASHIE010000009">
    <property type="protein sequence ID" value="MDI9875652.1"/>
    <property type="molecule type" value="Genomic_DNA"/>
</dbReference>
<dbReference type="InterPro" id="IPR001753">
    <property type="entry name" value="Enoyl-CoA_hydra/iso"/>
</dbReference>
<keyword evidence="4" id="KW-1185">Reference proteome</keyword>
<sequence>MFELLKYEVKNAIAFITLNRPEVYHALNPALIQEITKAVNIASDDTEVRVIVLTSEGEKAFCSGADLKEGLGNIKLPSESLRKNYNPMVLAMRNSPKPIIGGLNGIAAGAGCSLALACDILIASENAAMSEIFVSIGLIIDAGSSYFLPRIVGSQRAFELCSTGRRLSAQECLELGLVSKVVPANEFRATLALVAQQYAKAPTKAIGLIKKVLNQSSHSSLEQMLELEAVHQDEAAQSHDFVEGVTAFLQKRPANFQGK</sequence>
<name>A0ABT6Z3F5_9BACT</name>